<dbReference type="CDD" id="cd01492">
    <property type="entry name" value="Aos1_SUMO"/>
    <property type="match status" value="1"/>
</dbReference>
<feature type="region of interest" description="Disordered" evidence="7">
    <location>
        <begin position="1"/>
        <end position="25"/>
    </location>
</feature>
<dbReference type="InterPro" id="IPR035985">
    <property type="entry name" value="Ubiquitin-activating_enz"/>
</dbReference>
<dbReference type="GO" id="GO:0019948">
    <property type="term" value="F:SUMO activating enzyme activity"/>
    <property type="evidence" value="ECO:0007669"/>
    <property type="project" value="TreeGrafter"/>
</dbReference>
<evidence type="ECO:0000256" key="3">
    <source>
        <dbReference type="ARBA" id="ARBA00005673"/>
    </source>
</evidence>
<evidence type="ECO:0000256" key="1">
    <source>
        <dbReference type="ARBA" id="ARBA00004123"/>
    </source>
</evidence>
<dbReference type="Gene3D" id="3.40.50.720">
    <property type="entry name" value="NAD(P)-binding Rossmann-like Domain"/>
    <property type="match status" value="1"/>
</dbReference>
<dbReference type="Proteomes" id="UP001287356">
    <property type="component" value="Unassembled WGS sequence"/>
</dbReference>
<keyword evidence="4" id="KW-0833">Ubl conjugation pathway</keyword>
<keyword evidence="10" id="KW-1185">Reference proteome</keyword>
<evidence type="ECO:0000256" key="4">
    <source>
        <dbReference type="ARBA" id="ARBA00022786"/>
    </source>
</evidence>
<evidence type="ECO:0000313" key="10">
    <source>
        <dbReference type="Proteomes" id="UP001287356"/>
    </source>
</evidence>
<dbReference type="PANTHER" id="PTHR10953">
    <property type="entry name" value="UBIQUITIN-ACTIVATING ENZYME E1"/>
    <property type="match status" value="1"/>
</dbReference>
<reference evidence="9" key="1">
    <citation type="journal article" date="2023" name="Mol. Phylogenet. Evol.">
        <title>Genome-scale phylogeny and comparative genomics of the fungal order Sordariales.</title>
        <authorList>
            <person name="Hensen N."/>
            <person name="Bonometti L."/>
            <person name="Westerberg I."/>
            <person name="Brannstrom I.O."/>
            <person name="Guillou S."/>
            <person name="Cros-Aarteil S."/>
            <person name="Calhoun S."/>
            <person name="Haridas S."/>
            <person name="Kuo A."/>
            <person name="Mondo S."/>
            <person name="Pangilinan J."/>
            <person name="Riley R."/>
            <person name="LaButti K."/>
            <person name="Andreopoulos B."/>
            <person name="Lipzen A."/>
            <person name="Chen C."/>
            <person name="Yan M."/>
            <person name="Daum C."/>
            <person name="Ng V."/>
            <person name="Clum A."/>
            <person name="Steindorff A."/>
            <person name="Ohm R.A."/>
            <person name="Martin F."/>
            <person name="Silar P."/>
            <person name="Natvig D.O."/>
            <person name="Lalanne C."/>
            <person name="Gautier V."/>
            <person name="Ament-Velasquez S.L."/>
            <person name="Kruys A."/>
            <person name="Hutchinson M.I."/>
            <person name="Powell A.J."/>
            <person name="Barry K."/>
            <person name="Miller A.N."/>
            <person name="Grigoriev I.V."/>
            <person name="Debuchy R."/>
            <person name="Gladieux P."/>
            <person name="Hiltunen Thoren M."/>
            <person name="Johannesson H."/>
        </authorList>
    </citation>
    <scope>NUCLEOTIDE SEQUENCE</scope>
    <source>
        <strain evidence="9">CBS 958.72</strain>
    </source>
</reference>
<dbReference type="FunFam" id="3.40.50.720:FF:000560">
    <property type="entry name" value="SUMO activating enzyme (AosA), putative"/>
    <property type="match status" value="1"/>
</dbReference>
<dbReference type="InterPro" id="IPR000594">
    <property type="entry name" value="ThiF_NAD_FAD-bd"/>
</dbReference>
<dbReference type="Pfam" id="PF00899">
    <property type="entry name" value="ThiF"/>
    <property type="match status" value="1"/>
</dbReference>
<accession>A0AAE0NE27</accession>
<organism evidence="9 10">
    <name type="scientific">Lasiosphaeria ovina</name>
    <dbReference type="NCBI Taxonomy" id="92902"/>
    <lineage>
        <taxon>Eukaryota</taxon>
        <taxon>Fungi</taxon>
        <taxon>Dikarya</taxon>
        <taxon>Ascomycota</taxon>
        <taxon>Pezizomycotina</taxon>
        <taxon>Sordariomycetes</taxon>
        <taxon>Sordariomycetidae</taxon>
        <taxon>Sordariales</taxon>
        <taxon>Lasiosphaeriaceae</taxon>
        <taxon>Lasiosphaeria</taxon>
    </lineage>
</organism>
<dbReference type="SUPFAM" id="SSF69572">
    <property type="entry name" value="Activating enzymes of the ubiquitin-like proteins"/>
    <property type="match status" value="1"/>
</dbReference>
<protein>
    <recommendedName>
        <fullName evidence="6">Ubiquitin-like 1-activating enzyme E1A</fullName>
    </recommendedName>
</protein>
<dbReference type="InterPro" id="IPR045886">
    <property type="entry name" value="ThiF/MoeB/HesA"/>
</dbReference>
<gene>
    <name evidence="9" type="ORF">B0T24DRAFT_590344</name>
</gene>
<feature type="domain" description="THIF-type NAD/FAD binding fold" evidence="8">
    <location>
        <begin position="37"/>
        <end position="372"/>
    </location>
</feature>
<name>A0AAE0NE27_9PEZI</name>
<dbReference type="InterPro" id="IPR000011">
    <property type="entry name" value="UBQ/SUMO-activ_enz_E1-like"/>
</dbReference>
<dbReference type="PANTHER" id="PTHR10953:SF162">
    <property type="entry name" value="SUMO-ACTIVATING ENZYME SUBUNIT 1"/>
    <property type="match status" value="1"/>
</dbReference>
<evidence type="ECO:0000256" key="7">
    <source>
        <dbReference type="SAM" id="MobiDB-lite"/>
    </source>
</evidence>
<dbReference type="EMBL" id="JAULSN010000002">
    <property type="protein sequence ID" value="KAK3379815.1"/>
    <property type="molecule type" value="Genomic_DNA"/>
</dbReference>
<evidence type="ECO:0000256" key="6">
    <source>
        <dbReference type="ARBA" id="ARBA00044354"/>
    </source>
</evidence>
<dbReference type="GO" id="GO:0016925">
    <property type="term" value="P:protein sumoylation"/>
    <property type="evidence" value="ECO:0007669"/>
    <property type="project" value="TreeGrafter"/>
</dbReference>
<comment type="pathway">
    <text evidence="2">Protein modification; protein sumoylation.</text>
</comment>
<evidence type="ECO:0000313" key="9">
    <source>
        <dbReference type="EMBL" id="KAK3379815.1"/>
    </source>
</evidence>
<sequence length="439" mass="46837">METSTRDGPAESHGNGNGSVLLPPSEGGISADEIALYDRQIRLWGMKAQEKIRNARILLITMKALANEIAKNLVLAGIGSLTVVDHETVTEADLGAQFFLSTEDHHVGMNRAVAASAAIQRLNPRVRVAVDTADIRTKPPAFFADFDIVIATDLDAQTLNVINTATRLNNRAFYAASSHGMYGFIFADLIEHDFVIERTKSNLATSLGPETKTRSIVAVSPKKDSSGGDDPKIELVTKRELYSTWLLASDVSKLPDDILKSSRRRKVVTPVLSCLRALWEFTTLYGGVPSSNDHAALAQFTRLCGDKHKALGLPVETLRSEVLRSFLQNIGAEIAPVTAVLGGQLAQDVINVLGQTQQPIQNFVIFDGSTLDANVYALHPDDALGKALLLLPGSGSVGVQMAGMGVPAISNGGVGTFGATILPPVVPSVDPSQVIALDD</sequence>
<dbReference type="AlphaFoldDB" id="A0AAE0NE27"/>
<dbReference type="GO" id="GO:0031510">
    <property type="term" value="C:SUMO activating enzyme complex"/>
    <property type="evidence" value="ECO:0007669"/>
    <property type="project" value="TreeGrafter"/>
</dbReference>
<proteinExistence type="inferred from homology"/>
<dbReference type="GO" id="GO:0005737">
    <property type="term" value="C:cytoplasm"/>
    <property type="evidence" value="ECO:0007669"/>
    <property type="project" value="TreeGrafter"/>
</dbReference>
<feature type="compositionally biased region" description="Basic and acidic residues" evidence="7">
    <location>
        <begin position="1"/>
        <end position="10"/>
    </location>
</feature>
<evidence type="ECO:0000256" key="5">
    <source>
        <dbReference type="ARBA" id="ARBA00023242"/>
    </source>
</evidence>
<comment type="similarity">
    <text evidence="3">Belongs to the ubiquitin-activating E1 family.</text>
</comment>
<evidence type="ECO:0000259" key="8">
    <source>
        <dbReference type="Pfam" id="PF00899"/>
    </source>
</evidence>
<evidence type="ECO:0000256" key="2">
    <source>
        <dbReference type="ARBA" id="ARBA00004718"/>
    </source>
</evidence>
<reference evidence="9" key="2">
    <citation type="submission" date="2023-06" db="EMBL/GenBank/DDBJ databases">
        <authorList>
            <consortium name="Lawrence Berkeley National Laboratory"/>
            <person name="Haridas S."/>
            <person name="Hensen N."/>
            <person name="Bonometti L."/>
            <person name="Westerberg I."/>
            <person name="Brannstrom I.O."/>
            <person name="Guillou S."/>
            <person name="Cros-Aarteil S."/>
            <person name="Calhoun S."/>
            <person name="Kuo A."/>
            <person name="Mondo S."/>
            <person name="Pangilinan J."/>
            <person name="Riley R."/>
            <person name="Labutti K."/>
            <person name="Andreopoulos B."/>
            <person name="Lipzen A."/>
            <person name="Chen C."/>
            <person name="Yanf M."/>
            <person name="Daum C."/>
            <person name="Ng V."/>
            <person name="Clum A."/>
            <person name="Steindorff A."/>
            <person name="Ohm R."/>
            <person name="Martin F."/>
            <person name="Silar P."/>
            <person name="Natvig D."/>
            <person name="Lalanne C."/>
            <person name="Gautier V."/>
            <person name="Ament-Velasquez S.L."/>
            <person name="Kruys A."/>
            <person name="Hutchinson M.I."/>
            <person name="Powell A.J."/>
            <person name="Barry K."/>
            <person name="Miller A.N."/>
            <person name="Grigoriev I.V."/>
            <person name="Debuchy R."/>
            <person name="Gladieux P."/>
            <person name="Thoren M.H."/>
            <person name="Johannesson H."/>
        </authorList>
    </citation>
    <scope>NUCLEOTIDE SEQUENCE</scope>
    <source>
        <strain evidence="9">CBS 958.72</strain>
    </source>
</reference>
<dbReference type="PRINTS" id="PR01849">
    <property type="entry name" value="UBIQUITINACT"/>
</dbReference>
<comment type="caution">
    <text evidence="9">The sequence shown here is derived from an EMBL/GenBank/DDBJ whole genome shotgun (WGS) entry which is preliminary data.</text>
</comment>
<comment type="subcellular location">
    <subcellularLocation>
        <location evidence="1">Nucleus</location>
    </subcellularLocation>
</comment>
<keyword evidence="5" id="KW-0539">Nucleus</keyword>